<dbReference type="GO" id="GO:0015074">
    <property type="term" value="P:DNA integration"/>
    <property type="evidence" value="ECO:0007669"/>
    <property type="project" value="InterPro"/>
</dbReference>
<keyword evidence="5" id="KW-1185">Reference proteome</keyword>
<accession>A0A927ITR1</accession>
<dbReference type="AlphaFoldDB" id="A0A927ITR1"/>
<comment type="caution">
    <text evidence="4">The sequence shown here is derived from an EMBL/GenBank/DDBJ whole genome shotgun (WGS) entry which is preliminary data.</text>
</comment>
<dbReference type="Proteomes" id="UP000654108">
    <property type="component" value="Unassembled WGS sequence"/>
</dbReference>
<feature type="region of interest" description="Disordered" evidence="2">
    <location>
        <begin position="85"/>
        <end position="105"/>
    </location>
</feature>
<feature type="compositionally biased region" description="Basic and acidic residues" evidence="2">
    <location>
        <begin position="362"/>
        <end position="376"/>
    </location>
</feature>
<organism evidence="4 5">
    <name type="scientific">Devosia oryzisoli</name>
    <dbReference type="NCBI Taxonomy" id="2774138"/>
    <lineage>
        <taxon>Bacteria</taxon>
        <taxon>Pseudomonadati</taxon>
        <taxon>Pseudomonadota</taxon>
        <taxon>Alphaproteobacteria</taxon>
        <taxon>Hyphomicrobiales</taxon>
        <taxon>Devosiaceae</taxon>
        <taxon>Devosia</taxon>
    </lineage>
</organism>
<dbReference type="PROSITE" id="PS51898">
    <property type="entry name" value="TYR_RECOMBINASE"/>
    <property type="match status" value="1"/>
</dbReference>
<proteinExistence type="predicted"/>
<evidence type="ECO:0000313" key="5">
    <source>
        <dbReference type="Proteomes" id="UP000654108"/>
    </source>
</evidence>
<protein>
    <submittedName>
        <fullName evidence="4">Tyrosine-type recombinase/integrase</fullName>
    </submittedName>
</protein>
<evidence type="ECO:0000256" key="1">
    <source>
        <dbReference type="ARBA" id="ARBA00023172"/>
    </source>
</evidence>
<evidence type="ECO:0000313" key="4">
    <source>
        <dbReference type="EMBL" id="MBD8065956.1"/>
    </source>
</evidence>
<reference evidence="4" key="1">
    <citation type="submission" date="2020-09" db="EMBL/GenBank/DDBJ databases">
        <title>Genome seq and assembly of Devosia sp.</title>
        <authorList>
            <person name="Chhetri G."/>
        </authorList>
    </citation>
    <scope>NUCLEOTIDE SEQUENCE</scope>
    <source>
        <strain evidence="4">PTR5</strain>
    </source>
</reference>
<dbReference type="GO" id="GO:0003677">
    <property type="term" value="F:DNA binding"/>
    <property type="evidence" value="ECO:0007669"/>
    <property type="project" value="InterPro"/>
</dbReference>
<feature type="region of interest" description="Disordered" evidence="2">
    <location>
        <begin position="295"/>
        <end position="343"/>
    </location>
</feature>
<dbReference type="EMBL" id="JACYFU010000002">
    <property type="protein sequence ID" value="MBD8065956.1"/>
    <property type="molecule type" value="Genomic_DNA"/>
</dbReference>
<dbReference type="RefSeq" id="WP_191775197.1">
    <property type="nucleotide sequence ID" value="NZ_JACYFU010000002.1"/>
</dbReference>
<dbReference type="InterPro" id="IPR002104">
    <property type="entry name" value="Integrase_catalytic"/>
</dbReference>
<dbReference type="Gene3D" id="1.10.443.10">
    <property type="entry name" value="Intergrase catalytic core"/>
    <property type="match status" value="1"/>
</dbReference>
<dbReference type="InterPro" id="IPR011010">
    <property type="entry name" value="DNA_brk_join_enz"/>
</dbReference>
<feature type="region of interest" description="Disordered" evidence="2">
    <location>
        <begin position="359"/>
        <end position="386"/>
    </location>
</feature>
<sequence length="386" mass="42182">MSTNAFYYREGRAMLKSALAAFPEHDPVEALVEQQKAGGPLDPSSLPVYRGVLRRIVKVLLRRNGTPPAFEDVWALLDAALTARKRKPPRGSDRTGGGKKRKVEDATEEEAAALFAELKRHGTRWGNMNAVLAALFTLVAGHSGFRPVELMGAELVGTTLILPNAKRRDGQADSRPQYLGDLDGDVLIGLGLLISLIDPGMSRRQFRAWEKCIAEQMRRACERIEIRPLAPYSFRHIAIATWARAGLSPQEIARLCGHTSIRTAHTHYARAAAGHKRKAVARAELVPEVERDLEDVPAPAATKETAVPAAQPSKPATGFVFEDMPPPRALPTEGSEPLSPEAVAAAFSRYDQDIDVNALGQRIREAQQRRHNRAPDDPGSEPGDSV</sequence>
<feature type="domain" description="Tyr recombinase" evidence="3">
    <location>
        <begin position="101"/>
        <end position="281"/>
    </location>
</feature>
<evidence type="ECO:0000256" key="2">
    <source>
        <dbReference type="SAM" id="MobiDB-lite"/>
    </source>
</evidence>
<keyword evidence="1" id="KW-0233">DNA recombination</keyword>
<dbReference type="SUPFAM" id="SSF56349">
    <property type="entry name" value="DNA breaking-rejoining enzymes"/>
    <property type="match status" value="1"/>
</dbReference>
<evidence type="ECO:0000259" key="3">
    <source>
        <dbReference type="PROSITE" id="PS51898"/>
    </source>
</evidence>
<name>A0A927ITR1_9HYPH</name>
<dbReference type="GO" id="GO:0006310">
    <property type="term" value="P:DNA recombination"/>
    <property type="evidence" value="ECO:0007669"/>
    <property type="project" value="UniProtKB-KW"/>
</dbReference>
<dbReference type="InterPro" id="IPR013762">
    <property type="entry name" value="Integrase-like_cat_sf"/>
</dbReference>
<gene>
    <name evidence="4" type="ORF">IC608_10770</name>
</gene>